<dbReference type="RefSeq" id="WP_061520657.1">
    <property type="nucleotide sequence ID" value="NZ_JARLZY010000019.1"/>
</dbReference>
<dbReference type="Proteomes" id="UP000075430">
    <property type="component" value="Unassembled WGS sequence"/>
</dbReference>
<keyword evidence="2" id="KW-1185">Reference proteome</keyword>
<dbReference type="OrthoDB" id="2733002at2"/>
<sequence>MSMMVEHMTTVFRTIMNDTELNRLLYYKDDPLSSSLPDVQTLDNYYDPVDDSPAILNSIIKRAPKTDDLTDQPICRLCVYLGNGIPKPSTQSEMLLDQDLMIDVYTHINTYEETEFRNLKITVRICEMLFNQNFAGIGKSVKYTRLLISNAPDGYLGYKLIFTFGAMK</sequence>
<gene>
    <name evidence="1" type="ORF">AXI58_09990</name>
</gene>
<reference evidence="2" key="1">
    <citation type="submission" date="2016-02" db="EMBL/GenBank/DDBJ databases">
        <authorList>
            <person name="Dunlap C."/>
        </authorList>
    </citation>
    <scope>NUCLEOTIDE SEQUENCE [LARGE SCALE GENOMIC DNA]</scope>
    <source>
        <strain evidence="2">NRRL B-41092</strain>
    </source>
</reference>
<dbReference type="STRING" id="1793963.AXI58_09990"/>
<comment type="caution">
    <text evidence="1">The sequence shown here is derived from an EMBL/GenBank/DDBJ whole genome shotgun (WGS) entry which is preliminary data.</text>
</comment>
<dbReference type="EMBL" id="LSBA01000005">
    <property type="protein sequence ID" value="KXZ22312.1"/>
    <property type="molecule type" value="Genomic_DNA"/>
</dbReference>
<proteinExistence type="predicted"/>
<evidence type="ECO:0000313" key="1">
    <source>
        <dbReference type="EMBL" id="KXZ22312.1"/>
    </source>
</evidence>
<protein>
    <submittedName>
        <fullName evidence="1">Uncharacterized protein</fullName>
    </submittedName>
</protein>
<accession>A0A150FAP1</accession>
<name>A0A150FAP1_9BACI</name>
<dbReference type="AlphaFoldDB" id="A0A150FAP1"/>
<organism evidence="1 2">
    <name type="scientific">Bacillus nakamurai</name>
    <dbReference type="NCBI Taxonomy" id="1793963"/>
    <lineage>
        <taxon>Bacteria</taxon>
        <taxon>Bacillati</taxon>
        <taxon>Bacillota</taxon>
        <taxon>Bacilli</taxon>
        <taxon>Bacillales</taxon>
        <taxon>Bacillaceae</taxon>
        <taxon>Bacillus</taxon>
    </lineage>
</organism>
<evidence type="ECO:0000313" key="2">
    <source>
        <dbReference type="Proteomes" id="UP000075430"/>
    </source>
</evidence>